<dbReference type="AlphaFoldDB" id="A0A378TTG2"/>
<sequence>MSNEVVLCILEGKKPDKAIFNQLKSIFFKDRNVDFFYIGISIYGLYNKILSYKNDIDFIDIFPIIKQIIVEQHNEKEFGEFDEFLKLKQNNISEIFLFFDYDGQDKNNSIKNPETIDAMLEFFNNETEFGKLYINYPMVESYKHRIDNKIEVITINNNMHYKTFVASICDKKLEQIGKLNRNDWISLFLPHLKSTNHLFLNEFSLPQTYQDAQQISQLTIYQQQKQKYIEPNQQIMVLNSFAWFLLEYLGEKLFNEFQVIDNQEKSQ</sequence>
<dbReference type="EMBL" id="UGQU01000003">
    <property type="protein sequence ID" value="STZ64046.1"/>
    <property type="molecule type" value="Genomic_DNA"/>
</dbReference>
<dbReference type="RefSeq" id="WP_115008300.1">
    <property type="nucleotide sequence ID" value="NZ_UGQU01000003.1"/>
</dbReference>
<evidence type="ECO:0000313" key="1">
    <source>
        <dbReference type="EMBL" id="STZ64046.1"/>
    </source>
</evidence>
<accession>A0A378TTG2</accession>
<name>A0A378TTG2_MORLA</name>
<organism evidence="1 2">
    <name type="scientific">Moraxella lacunata</name>
    <dbReference type="NCBI Taxonomy" id="477"/>
    <lineage>
        <taxon>Bacteria</taxon>
        <taxon>Pseudomonadati</taxon>
        <taxon>Pseudomonadota</taxon>
        <taxon>Gammaproteobacteria</taxon>
        <taxon>Moraxellales</taxon>
        <taxon>Moraxellaceae</taxon>
        <taxon>Moraxella</taxon>
    </lineage>
</organism>
<reference evidence="1 2" key="1">
    <citation type="submission" date="2018-06" db="EMBL/GenBank/DDBJ databases">
        <authorList>
            <consortium name="Pathogen Informatics"/>
            <person name="Doyle S."/>
        </authorList>
    </citation>
    <scope>NUCLEOTIDE SEQUENCE [LARGE SCALE GENOMIC DNA]</scope>
    <source>
        <strain evidence="1 2">NCTC10359</strain>
    </source>
</reference>
<proteinExistence type="predicted"/>
<gene>
    <name evidence="1" type="ORF">NCTC10359_02490</name>
</gene>
<protein>
    <submittedName>
        <fullName evidence="1">Uncharacterized protein</fullName>
    </submittedName>
</protein>
<evidence type="ECO:0000313" key="2">
    <source>
        <dbReference type="Proteomes" id="UP000254437"/>
    </source>
</evidence>
<dbReference type="Proteomes" id="UP000254437">
    <property type="component" value="Unassembled WGS sequence"/>
</dbReference>